<keyword evidence="3" id="KW-1185">Reference proteome</keyword>
<dbReference type="RefSeq" id="WP_331789009.1">
    <property type="nucleotide sequence ID" value="NZ_JAVFKM010000020.1"/>
</dbReference>
<dbReference type="InterPro" id="IPR001322">
    <property type="entry name" value="Lamin_tail_dom"/>
</dbReference>
<organism evidence="2 3">
    <name type="scientific">Streptomyces chrestomyceticus</name>
    <dbReference type="NCBI Taxonomy" id="68185"/>
    <lineage>
        <taxon>Bacteria</taxon>
        <taxon>Bacillati</taxon>
        <taxon>Actinomycetota</taxon>
        <taxon>Actinomycetes</taxon>
        <taxon>Kitasatosporales</taxon>
        <taxon>Streptomycetaceae</taxon>
        <taxon>Streptomyces</taxon>
    </lineage>
</organism>
<dbReference type="EMBL" id="JAVFKM010000020">
    <property type="protein sequence ID" value="MEF3117639.1"/>
    <property type="molecule type" value="Genomic_DNA"/>
</dbReference>
<comment type="caution">
    <text evidence="2">The sequence shown here is derived from an EMBL/GenBank/DDBJ whole genome shotgun (WGS) entry which is preliminary data.</text>
</comment>
<sequence>MKNTGRRAVNLTGWTLTSRRTHATYRFRLRLGGHQQVRVHTGRGHNTMDAYQNHRTCVWDNRRDTAVLRPVSFLRARQHDLLYVPSAP</sequence>
<dbReference type="Gene3D" id="2.60.40.1260">
    <property type="entry name" value="Lamin Tail domain"/>
    <property type="match status" value="1"/>
</dbReference>
<gene>
    <name evidence="2" type="ORF">RB636_31160</name>
</gene>
<protein>
    <submittedName>
        <fullName evidence="2">Lamin tail domain-containing protein</fullName>
    </submittedName>
</protein>
<dbReference type="SUPFAM" id="SSF74853">
    <property type="entry name" value="Lamin A/C globular tail domain"/>
    <property type="match status" value="1"/>
</dbReference>
<accession>A0ABU7X2U9</accession>
<evidence type="ECO:0000313" key="2">
    <source>
        <dbReference type="EMBL" id="MEF3117639.1"/>
    </source>
</evidence>
<evidence type="ECO:0000259" key="1">
    <source>
        <dbReference type="Pfam" id="PF00932"/>
    </source>
</evidence>
<dbReference type="Proteomes" id="UP001348265">
    <property type="component" value="Unassembled WGS sequence"/>
</dbReference>
<dbReference type="Pfam" id="PF00932">
    <property type="entry name" value="LTD"/>
    <property type="match status" value="1"/>
</dbReference>
<proteinExistence type="predicted"/>
<evidence type="ECO:0000313" key="3">
    <source>
        <dbReference type="Proteomes" id="UP001348265"/>
    </source>
</evidence>
<name>A0ABU7X2U9_9ACTN</name>
<reference evidence="2 3" key="1">
    <citation type="submission" date="2023-08" db="EMBL/GenBank/DDBJ databases">
        <authorList>
            <person name="Sharma P."/>
            <person name="Verma V."/>
            <person name="Mohan M.K."/>
            <person name="Dubey A.K."/>
        </authorList>
    </citation>
    <scope>NUCLEOTIDE SEQUENCE [LARGE SCALE GENOMIC DNA]</scope>
    <source>
        <strain evidence="2 3">ADP4</strain>
    </source>
</reference>
<feature type="domain" description="LTD" evidence="1">
    <location>
        <begin position="2"/>
        <end position="69"/>
    </location>
</feature>
<dbReference type="InterPro" id="IPR036415">
    <property type="entry name" value="Lamin_tail_dom_sf"/>
</dbReference>